<dbReference type="Pfam" id="PF21266">
    <property type="entry name" value="S1_RRP4"/>
    <property type="match status" value="1"/>
</dbReference>
<dbReference type="InterPro" id="IPR003029">
    <property type="entry name" value="S1_domain"/>
</dbReference>
<evidence type="ECO:0000256" key="2">
    <source>
        <dbReference type="ARBA" id="ARBA00009155"/>
    </source>
</evidence>
<reference evidence="9" key="1">
    <citation type="submission" date="2023-05" db="EMBL/GenBank/DDBJ databases">
        <authorList>
            <person name="Huff M."/>
        </authorList>
    </citation>
    <scope>NUCLEOTIDE SEQUENCE</scope>
</reference>
<evidence type="ECO:0000256" key="5">
    <source>
        <dbReference type="ARBA" id="ARBA00022884"/>
    </source>
</evidence>
<dbReference type="InterPro" id="IPR048565">
    <property type="entry name" value="S1_RRP4"/>
</dbReference>
<evidence type="ECO:0000256" key="3">
    <source>
        <dbReference type="ARBA" id="ARBA00022552"/>
    </source>
</evidence>
<dbReference type="EMBL" id="OU503040">
    <property type="protein sequence ID" value="CAI9761432.1"/>
    <property type="molecule type" value="Genomic_DNA"/>
</dbReference>
<dbReference type="GO" id="GO:0071051">
    <property type="term" value="P:poly(A)-dependent snoRNA 3'-end processing"/>
    <property type="evidence" value="ECO:0007669"/>
    <property type="project" value="TreeGrafter"/>
</dbReference>
<feature type="domain" description="S1 motif" evidence="8">
    <location>
        <begin position="90"/>
        <end position="170"/>
    </location>
</feature>
<evidence type="ECO:0000256" key="6">
    <source>
        <dbReference type="ARBA" id="ARBA00023242"/>
    </source>
</evidence>
<dbReference type="GO" id="GO:0000467">
    <property type="term" value="P:exonucleolytic trimming to generate mature 3'-end of 5.8S rRNA from tricistronic rRNA transcript (SSU-rRNA, 5.8S rRNA, LSU-rRNA)"/>
    <property type="evidence" value="ECO:0007669"/>
    <property type="project" value="TreeGrafter"/>
</dbReference>
<keyword evidence="10" id="KW-1185">Reference proteome</keyword>
<dbReference type="CDD" id="cd05789">
    <property type="entry name" value="S1_Rrp4"/>
    <property type="match status" value="1"/>
</dbReference>
<evidence type="ECO:0000313" key="9">
    <source>
        <dbReference type="EMBL" id="CAI9761432.1"/>
    </source>
</evidence>
<dbReference type="GO" id="GO:0034475">
    <property type="term" value="P:U4 snRNA 3'-end processing"/>
    <property type="evidence" value="ECO:0007669"/>
    <property type="project" value="TreeGrafter"/>
</dbReference>
<dbReference type="GO" id="GO:0000176">
    <property type="term" value="C:nuclear exosome (RNase complex)"/>
    <property type="evidence" value="ECO:0007669"/>
    <property type="project" value="TreeGrafter"/>
</dbReference>
<proteinExistence type="inferred from homology"/>
<keyword evidence="6" id="KW-0539">Nucleus</keyword>
<dbReference type="FunFam" id="2.40.50.140:FF:000038">
    <property type="entry name" value="Exosome complex component RRP4"/>
    <property type="match status" value="1"/>
</dbReference>
<sequence length="457" mass="51933">MRGMQLSLNKTLKLRLEKALEQLESLSSKSNSDASVTIADNISVDCEDAILKGHGTAELDGRVVATLCGVVERVNKLVYVRALRARYKPEIGDIIVGRVIEVAPKRWRLEINFSQDAVLMLSSMNLPDGIQRRRTAIDELNMRSIFEENDVVCAEVRGFQHDGCLHLQARSQKYGKLERGQLLTIPPYLVKKRKQHFHHLEQYGIDLILGCNGYIWVGEHVEVKDPMLVEDLSNKSEQQNADSENPTSTDEAETCTPLETRQNICRTANAIRVLSTLGFMITAELLRKKLNVEAHWEKRDDHAVILFTLQDDFCEIEISFHSACDWALVEPKASNIMYWPAFRRSFNPCISCSGVLICKATGIARIHKPENSHRRKIYAARLVVLKLWQSERLGVGRRSFVSQNPNTYDFFIYDFLRRMGVNSTKGYDFSGSFCSWKGLFCEAKGENVVRLETSGLD</sequence>
<organism evidence="9 10">
    <name type="scientific">Fraxinus pennsylvanica</name>
    <dbReference type="NCBI Taxonomy" id="56036"/>
    <lineage>
        <taxon>Eukaryota</taxon>
        <taxon>Viridiplantae</taxon>
        <taxon>Streptophyta</taxon>
        <taxon>Embryophyta</taxon>
        <taxon>Tracheophyta</taxon>
        <taxon>Spermatophyta</taxon>
        <taxon>Magnoliopsida</taxon>
        <taxon>eudicotyledons</taxon>
        <taxon>Gunneridae</taxon>
        <taxon>Pentapetalae</taxon>
        <taxon>asterids</taxon>
        <taxon>lamiids</taxon>
        <taxon>Lamiales</taxon>
        <taxon>Oleaceae</taxon>
        <taxon>Oleeae</taxon>
        <taxon>Fraxinus</taxon>
    </lineage>
</organism>
<keyword evidence="4" id="KW-0271">Exosome</keyword>
<feature type="compositionally biased region" description="Polar residues" evidence="7">
    <location>
        <begin position="235"/>
        <end position="249"/>
    </location>
</feature>
<dbReference type="GO" id="GO:0071035">
    <property type="term" value="P:nuclear polyadenylation-dependent rRNA catabolic process"/>
    <property type="evidence" value="ECO:0007669"/>
    <property type="project" value="TreeGrafter"/>
</dbReference>
<dbReference type="InterPro" id="IPR012340">
    <property type="entry name" value="NA-bd_OB-fold"/>
</dbReference>
<dbReference type="PANTHER" id="PTHR21321:SF4">
    <property type="entry name" value="EXOSOME COMPLEX COMPONENT RRP4"/>
    <property type="match status" value="1"/>
</dbReference>
<gene>
    <name evidence="9" type="ORF">FPE_LOCUS8862</name>
</gene>
<protein>
    <recommendedName>
        <fullName evidence="8">S1 motif domain-containing protein</fullName>
    </recommendedName>
</protein>
<comment type="subcellular location">
    <subcellularLocation>
        <location evidence="1">Nucleus</location>
    </subcellularLocation>
</comment>
<keyword evidence="3" id="KW-0698">rRNA processing</keyword>
<dbReference type="GO" id="GO:0071038">
    <property type="term" value="P:TRAMP-dependent tRNA surveillance pathway"/>
    <property type="evidence" value="ECO:0007669"/>
    <property type="project" value="TreeGrafter"/>
</dbReference>
<dbReference type="Pfam" id="PF15985">
    <property type="entry name" value="KH_6"/>
    <property type="match status" value="1"/>
</dbReference>
<dbReference type="InterPro" id="IPR036612">
    <property type="entry name" value="KH_dom_type_1_sf"/>
</dbReference>
<evidence type="ECO:0000256" key="7">
    <source>
        <dbReference type="SAM" id="MobiDB-lite"/>
    </source>
</evidence>
<dbReference type="GO" id="GO:0000177">
    <property type="term" value="C:cytoplasmic exosome (RNase complex)"/>
    <property type="evidence" value="ECO:0007669"/>
    <property type="project" value="TreeGrafter"/>
</dbReference>
<accession>A0AAD1Z1G2</accession>
<dbReference type="AlphaFoldDB" id="A0AAD1Z1G2"/>
<dbReference type="InterPro" id="IPR026699">
    <property type="entry name" value="Exosome_RNA_bind1/RRP40/RRP4"/>
</dbReference>
<dbReference type="Gene3D" id="2.40.50.140">
    <property type="entry name" value="Nucleic acid-binding proteins"/>
    <property type="match status" value="1"/>
</dbReference>
<evidence type="ECO:0000313" key="10">
    <source>
        <dbReference type="Proteomes" id="UP000834106"/>
    </source>
</evidence>
<evidence type="ECO:0000256" key="4">
    <source>
        <dbReference type="ARBA" id="ARBA00022835"/>
    </source>
</evidence>
<comment type="similarity">
    <text evidence="2">Belongs to the RRP4 family.</text>
</comment>
<name>A0AAD1Z1G2_9LAMI</name>
<dbReference type="SMART" id="SM00316">
    <property type="entry name" value="S1"/>
    <property type="match status" value="1"/>
</dbReference>
<dbReference type="Gene3D" id="2.40.50.100">
    <property type="match status" value="1"/>
</dbReference>
<dbReference type="GO" id="GO:0071034">
    <property type="term" value="P:CUT catabolic process"/>
    <property type="evidence" value="ECO:0007669"/>
    <property type="project" value="TreeGrafter"/>
</dbReference>
<dbReference type="InterPro" id="IPR004088">
    <property type="entry name" value="KH_dom_type_1"/>
</dbReference>
<dbReference type="PANTHER" id="PTHR21321">
    <property type="entry name" value="PNAS-3 RELATED"/>
    <property type="match status" value="1"/>
</dbReference>
<dbReference type="SUPFAM" id="SSF110324">
    <property type="entry name" value="Ribosomal L27 protein-like"/>
    <property type="match status" value="1"/>
</dbReference>
<dbReference type="SUPFAM" id="SSF54791">
    <property type="entry name" value="Eukaryotic type KH-domain (KH-domain type I)"/>
    <property type="match status" value="1"/>
</dbReference>
<dbReference type="CDD" id="cd22525">
    <property type="entry name" value="KH-I_Rrp4_eukar"/>
    <property type="match status" value="1"/>
</dbReference>
<dbReference type="GO" id="GO:0003723">
    <property type="term" value="F:RNA binding"/>
    <property type="evidence" value="ECO:0007669"/>
    <property type="project" value="UniProtKB-KW"/>
</dbReference>
<evidence type="ECO:0000259" key="8">
    <source>
        <dbReference type="SMART" id="SM00316"/>
    </source>
</evidence>
<dbReference type="Proteomes" id="UP000834106">
    <property type="component" value="Chromosome 5"/>
</dbReference>
<dbReference type="SUPFAM" id="SSF50249">
    <property type="entry name" value="Nucleic acid-binding proteins"/>
    <property type="match status" value="1"/>
</dbReference>
<feature type="region of interest" description="Disordered" evidence="7">
    <location>
        <begin position="233"/>
        <end position="255"/>
    </location>
</feature>
<keyword evidence="5" id="KW-0694">RNA-binding</keyword>
<evidence type="ECO:0000256" key="1">
    <source>
        <dbReference type="ARBA" id="ARBA00004123"/>
    </source>
</evidence>